<protein>
    <recommendedName>
        <fullName evidence="2 10">FAD:protein FMN transferase</fullName>
        <ecNumber evidence="1 10">2.7.1.180</ecNumber>
    </recommendedName>
    <alternativeName>
        <fullName evidence="8 10">Flavin transferase</fullName>
    </alternativeName>
</protein>
<sequence length="320" mass="33332">MRPAVLRPDHRLSRRRFLAISAVLAGAAVAPKRAAAAAPLRVWEGQALGAHATIRLVGDNGAADQAFAAVEAEIRRLEAVFSLYATGSEIARLNRDGRLDTPSADLVEVLSLARAVHHRTDGLFDPTVQPLFALHAEHFARPDADPAGPPPEAIEAALARVGLGHLTIDAGHIGFDRPGMALTLNGIAQGHITDRVAMILRGLGYRDMLLDVGEIRALGHGPGGAWSVGYPAGNASGVLRRLRLTDRAVATSAPFGTVFDAAGRFGHIFDPARGFTGGARSTVTVTAPTAAIADALSTAVVLMPDRALGAIGFDAEVCLG</sequence>
<dbReference type="RefSeq" id="WP_407048515.1">
    <property type="nucleotide sequence ID" value="NZ_CP158568.1"/>
</dbReference>
<keyword evidence="4 10" id="KW-0808">Transferase</keyword>
<gene>
    <name evidence="12" type="ORF">ABS361_15120</name>
</gene>
<dbReference type="PANTHER" id="PTHR30040">
    <property type="entry name" value="THIAMINE BIOSYNTHESIS LIPOPROTEIN APBE"/>
    <property type="match status" value="1"/>
</dbReference>
<name>A0AAU7X7I8_9HYPH</name>
<reference evidence="12" key="1">
    <citation type="submission" date="2024-06" db="EMBL/GenBank/DDBJ databases">
        <title>Methylostella associata gen. nov., sp. nov., a novel Ancalomicrobiaceae-affiliated facultatively methylotrophic bacteria that feed on methanotrophs of the genus Methylococcus.</title>
        <authorList>
            <person name="Saltykova V."/>
            <person name="Danilova O.V."/>
            <person name="Oshkin I.Y."/>
            <person name="Belova S.E."/>
            <person name="Pimenov N.V."/>
            <person name="Dedysh S.N."/>
        </authorList>
    </citation>
    <scope>NUCLEOTIDE SEQUENCE</scope>
    <source>
        <strain evidence="12">S20</strain>
    </source>
</reference>
<evidence type="ECO:0000256" key="10">
    <source>
        <dbReference type="PIRNR" id="PIRNR006268"/>
    </source>
</evidence>
<dbReference type="EC" id="2.7.1.180" evidence="1 10"/>
<evidence type="ECO:0000256" key="7">
    <source>
        <dbReference type="ARBA" id="ARBA00022842"/>
    </source>
</evidence>
<dbReference type="SUPFAM" id="SSF143631">
    <property type="entry name" value="ApbE-like"/>
    <property type="match status" value="1"/>
</dbReference>
<dbReference type="InterPro" id="IPR003374">
    <property type="entry name" value="ApbE-like_sf"/>
</dbReference>
<dbReference type="Gene3D" id="3.10.520.10">
    <property type="entry name" value="ApbE-like domains"/>
    <property type="match status" value="1"/>
</dbReference>
<dbReference type="InterPro" id="IPR024932">
    <property type="entry name" value="ApbE"/>
</dbReference>
<keyword evidence="5 10" id="KW-0479">Metal-binding</keyword>
<keyword evidence="6 10" id="KW-0274">FAD</keyword>
<dbReference type="PANTHER" id="PTHR30040:SF2">
    <property type="entry name" value="FAD:PROTEIN FMN TRANSFERASE"/>
    <property type="match status" value="1"/>
</dbReference>
<comment type="catalytic activity">
    <reaction evidence="9 10">
        <text>L-threonyl-[protein] + FAD = FMN-L-threonyl-[protein] + AMP + H(+)</text>
        <dbReference type="Rhea" id="RHEA:36847"/>
        <dbReference type="Rhea" id="RHEA-COMP:11060"/>
        <dbReference type="Rhea" id="RHEA-COMP:11061"/>
        <dbReference type="ChEBI" id="CHEBI:15378"/>
        <dbReference type="ChEBI" id="CHEBI:30013"/>
        <dbReference type="ChEBI" id="CHEBI:57692"/>
        <dbReference type="ChEBI" id="CHEBI:74257"/>
        <dbReference type="ChEBI" id="CHEBI:456215"/>
        <dbReference type="EC" id="2.7.1.180"/>
    </reaction>
</comment>
<evidence type="ECO:0000256" key="8">
    <source>
        <dbReference type="ARBA" id="ARBA00031306"/>
    </source>
</evidence>
<evidence type="ECO:0000256" key="4">
    <source>
        <dbReference type="ARBA" id="ARBA00022679"/>
    </source>
</evidence>
<dbReference type="KEGG" id="mflg:ABS361_15120"/>
<feature type="binding site" evidence="11">
    <location>
        <position position="298"/>
    </location>
    <ligand>
        <name>Mg(2+)</name>
        <dbReference type="ChEBI" id="CHEBI:18420"/>
    </ligand>
</feature>
<dbReference type="PIRSF" id="PIRSF006268">
    <property type="entry name" value="ApbE"/>
    <property type="match status" value="1"/>
</dbReference>
<evidence type="ECO:0000256" key="3">
    <source>
        <dbReference type="ARBA" id="ARBA00022630"/>
    </source>
</evidence>
<organism evidence="12">
    <name type="scientific">Methyloraptor flagellatus</name>
    <dbReference type="NCBI Taxonomy" id="3162530"/>
    <lineage>
        <taxon>Bacteria</taxon>
        <taxon>Pseudomonadati</taxon>
        <taxon>Pseudomonadota</taxon>
        <taxon>Alphaproteobacteria</taxon>
        <taxon>Hyphomicrobiales</taxon>
        <taxon>Ancalomicrobiaceae</taxon>
        <taxon>Methyloraptor</taxon>
    </lineage>
</organism>
<evidence type="ECO:0000256" key="2">
    <source>
        <dbReference type="ARBA" id="ARBA00016337"/>
    </source>
</evidence>
<comment type="cofactor">
    <cofactor evidence="11">
        <name>Mg(2+)</name>
        <dbReference type="ChEBI" id="CHEBI:18420"/>
    </cofactor>
    <cofactor evidence="11">
        <name>Mn(2+)</name>
        <dbReference type="ChEBI" id="CHEBI:29035"/>
    </cofactor>
    <text evidence="11">Magnesium. Can also use manganese.</text>
</comment>
<feature type="binding site" evidence="11">
    <location>
        <position position="186"/>
    </location>
    <ligand>
        <name>Mg(2+)</name>
        <dbReference type="ChEBI" id="CHEBI:18420"/>
    </ligand>
</feature>
<dbReference type="GO" id="GO:0046872">
    <property type="term" value="F:metal ion binding"/>
    <property type="evidence" value="ECO:0007669"/>
    <property type="project" value="UniProtKB-UniRule"/>
</dbReference>
<dbReference type="AlphaFoldDB" id="A0AAU7X7I8"/>
<dbReference type="GO" id="GO:0016740">
    <property type="term" value="F:transferase activity"/>
    <property type="evidence" value="ECO:0007669"/>
    <property type="project" value="UniProtKB-UniRule"/>
</dbReference>
<evidence type="ECO:0000313" key="12">
    <source>
        <dbReference type="EMBL" id="XBY43416.1"/>
    </source>
</evidence>
<dbReference type="EMBL" id="CP158568">
    <property type="protein sequence ID" value="XBY43416.1"/>
    <property type="molecule type" value="Genomic_DNA"/>
</dbReference>
<dbReference type="Pfam" id="PF02424">
    <property type="entry name" value="ApbE"/>
    <property type="match status" value="1"/>
</dbReference>
<evidence type="ECO:0000256" key="1">
    <source>
        <dbReference type="ARBA" id="ARBA00011955"/>
    </source>
</evidence>
<accession>A0AAU7X7I8</accession>
<evidence type="ECO:0000256" key="5">
    <source>
        <dbReference type="ARBA" id="ARBA00022723"/>
    </source>
</evidence>
<dbReference type="PROSITE" id="PS51318">
    <property type="entry name" value="TAT"/>
    <property type="match status" value="1"/>
</dbReference>
<evidence type="ECO:0000256" key="9">
    <source>
        <dbReference type="ARBA" id="ARBA00048540"/>
    </source>
</evidence>
<keyword evidence="3 10" id="KW-0285">Flavoprotein</keyword>
<evidence type="ECO:0000256" key="11">
    <source>
        <dbReference type="PIRSR" id="PIRSR006268-2"/>
    </source>
</evidence>
<keyword evidence="7 10" id="KW-0460">Magnesium</keyword>
<evidence type="ECO:0000256" key="6">
    <source>
        <dbReference type="ARBA" id="ARBA00022827"/>
    </source>
</evidence>
<dbReference type="InterPro" id="IPR006311">
    <property type="entry name" value="TAT_signal"/>
</dbReference>
<comment type="similarity">
    <text evidence="10">Belongs to the ApbE family.</text>
</comment>
<feature type="binding site" evidence="11">
    <location>
        <position position="294"/>
    </location>
    <ligand>
        <name>Mg(2+)</name>
        <dbReference type="ChEBI" id="CHEBI:18420"/>
    </ligand>
</feature>
<proteinExistence type="inferred from homology"/>